<dbReference type="AlphaFoldDB" id="A0A975XMA1"/>
<dbReference type="InterPro" id="IPR011051">
    <property type="entry name" value="RmlC_Cupin_sf"/>
</dbReference>
<dbReference type="GO" id="GO:0004476">
    <property type="term" value="F:mannose-6-phosphate isomerase activity"/>
    <property type="evidence" value="ECO:0007669"/>
    <property type="project" value="InterPro"/>
</dbReference>
<dbReference type="PANTHER" id="PTHR10309">
    <property type="entry name" value="MANNOSE-6-PHOSPHATE ISOMERASE"/>
    <property type="match status" value="1"/>
</dbReference>
<organism evidence="2 3">
    <name type="scientific">Arthrobacter sunyaminii</name>
    <dbReference type="NCBI Taxonomy" id="2816859"/>
    <lineage>
        <taxon>Bacteria</taxon>
        <taxon>Bacillati</taxon>
        <taxon>Actinomycetota</taxon>
        <taxon>Actinomycetes</taxon>
        <taxon>Micrococcales</taxon>
        <taxon>Micrococcaceae</taxon>
        <taxon>Arthrobacter</taxon>
    </lineage>
</organism>
<dbReference type="GO" id="GO:0005829">
    <property type="term" value="C:cytosol"/>
    <property type="evidence" value="ECO:0007669"/>
    <property type="project" value="TreeGrafter"/>
</dbReference>
<keyword evidence="3" id="KW-1185">Reference proteome</keyword>
<dbReference type="Gene3D" id="1.10.441.10">
    <property type="entry name" value="Phosphomannose Isomerase, domain 2"/>
    <property type="match status" value="1"/>
</dbReference>
<dbReference type="SUPFAM" id="SSF51182">
    <property type="entry name" value="RmlC-like cupins"/>
    <property type="match status" value="1"/>
</dbReference>
<feature type="domain" description="Phosphomannose isomerase type I catalytic" evidence="1">
    <location>
        <begin position="58"/>
        <end position="129"/>
    </location>
</feature>
<dbReference type="Proteomes" id="UP000680588">
    <property type="component" value="Chromosome"/>
</dbReference>
<dbReference type="KEGG" id="asun:KG104_08160"/>
<evidence type="ECO:0000313" key="2">
    <source>
        <dbReference type="EMBL" id="QWQ37671.1"/>
    </source>
</evidence>
<evidence type="ECO:0000313" key="3">
    <source>
        <dbReference type="Proteomes" id="UP000680588"/>
    </source>
</evidence>
<gene>
    <name evidence="2" type="ORF">KG104_08160</name>
</gene>
<dbReference type="PRINTS" id="PR00714">
    <property type="entry name" value="MAN6PISMRASE"/>
</dbReference>
<accession>A0A975XMA1</accession>
<dbReference type="RefSeq" id="WP_207346683.1">
    <property type="nucleotide sequence ID" value="NZ_CP076456.1"/>
</dbReference>
<sequence>MTVVRTDSAVSRSLTPVHRPPPLPSRGLLIEWDPATFRQTLEQFAGDRSLPVPHAEVKTGSPFPFSLRVLDADVPPPIMLHPHWEQALTGFIREQARGVPLNAGNRHYKDRNPKCEVAVALTPLRVLAGERSIEELEAIASVLELPWLRSYLRFRHETAIHSVLRMSPDETKSALRETAEAVERCRSVEGPAAEAVATVRRLQQLFPHDRGILLAICMKLIQLNPGEATVIPPGCLHTYLSGQAVVVMGISDNALHAALTTEQVDLTELLQLISTGQPQPSALPVLELGDGEQRIPLWSDDLDLRRVVVGKDPKPVIVGPFSVVLAAMDPASITVEEVTAEMLPETKILYAGAPVTATFTGPSQVFVASAL</sequence>
<evidence type="ECO:0000259" key="1">
    <source>
        <dbReference type="Pfam" id="PF20511"/>
    </source>
</evidence>
<dbReference type="InterPro" id="IPR014710">
    <property type="entry name" value="RmlC-like_jellyroll"/>
</dbReference>
<dbReference type="Pfam" id="PF20511">
    <property type="entry name" value="PMI_typeI_cat"/>
    <property type="match status" value="1"/>
</dbReference>
<dbReference type="GO" id="GO:0008270">
    <property type="term" value="F:zinc ion binding"/>
    <property type="evidence" value="ECO:0007669"/>
    <property type="project" value="InterPro"/>
</dbReference>
<protein>
    <recommendedName>
        <fullName evidence="1">Phosphomannose isomerase type I catalytic domain-containing protein</fullName>
    </recommendedName>
</protein>
<reference evidence="2" key="1">
    <citation type="submission" date="2021-06" db="EMBL/GenBank/DDBJ databases">
        <title>Novel species in genus Arthrobacter.</title>
        <authorList>
            <person name="Zhang G."/>
        </authorList>
    </citation>
    <scope>NUCLEOTIDE SEQUENCE</scope>
    <source>
        <strain evidence="2">Zg-ZUI122</strain>
    </source>
</reference>
<dbReference type="InterPro" id="IPR046457">
    <property type="entry name" value="PMI_typeI_cat"/>
</dbReference>
<dbReference type="InterPro" id="IPR016305">
    <property type="entry name" value="Mannose-6-P_Isomerase"/>
</dbReference>
<dbReference type="Gene3D" id="2.60.120.10">
    <property type="entry name" value="Jelly Rolls"/>
    <property type="match status" value="1"/>
</dbReference>
<dbReference type="EMBL" id="CP076456">
    <property type="protein sequence ID" value="QWQ37671.1"/>
    <property type="molecule type" value="Genomic_DNA"/>
</dbReference>
<dbReference type="GO" id="GO:0009298">
    <property type="term" value="P:GDP-mannose biosynthetic process"/>
    <property type="evidence" value="ECO:0007669"/>
    <property type="project" value="InterPro"/>
</dbReference>
<name>A0A975XMA1_9MICC</name>
<proteinExistence type="predicted"/>
<dbReference type="PANTHER" id="PTHR10309:SF0">
    <property type="entry name" value="MANNOSE-6-PHOSPHATE ISOMERASE"/>
    <property type="match status" value="1"/>
</dbReference>